<evidence type="ECO:0000256" key="5">
    <source>
        <dbReference type="ARBA" id="ARBA00049117"/>
    </source>
</evidence>
<dbReference type="Gene3D" id="3.40.50.300">
    <property type="entry name" value="P-loop containing nucleotide triphosphate hydrolases"/>
    <property type="match status" value="1"/>
</dbReference>
<evidence type="ECO:0000313" key="7">
    <source>
        <dbReference type="EMBL" id="KNZ69132.1"/>
    </source>
</evidence>
<dbReference type="InterPro" id="IPR027417">
    <property type="entry name" value="P-loop_NTPase"/>
</dbReference>
<keyword evidence="3" id="KW-0143">Chaperone</keyword>
<dbReference type="PANTHER" id="PTHR13748:SF62">
    <property type="entry name" value="COBW DOMAIN-CONTAINING PROTEIN"/>
    <property type="match status" value="1"/>
</dbReference>
<comment type="catalytic activity">
    <reaction evidence="5">
        <text>GTP + H2O = GDP + phosphate + H(+)</text>
        <dbReference type="Rhea" id="RHEA:19669"/>
        <dbReference type="ChEBI" id="CHEBI:15377"/>
        <dbReference type="ChEBI" id="CHEBI:15378"/>
        <dbReference type="ChEBI" id="CHEBI:37565"/>
        <dbReference type="ChEBI" id="CHEBI:43474"/>
        <dbReference type="ChEBI" id="CHEBI:58189"/>
    </reaction>
    <physiologicalReaction direction="left-to-right" evidence="5">
        <dbReference type="Rhea" id="RHEA:19670"/>
    </physiologicalReaction>
</comment>
<dbReference type="SUPFAM" id="SSF52540">
    <property type="entry name" value="P-loop containing nucleoside triphosphate hydrolases"/>
    <property type="match status" value="1"/>
</dbReference>
<organism evidence="7 8">
    <name type="scientific">Thermincola ferriacetica</name>
    <dbReference type="NCBI Taxonomy" id="281456"/>
    <lineage>
        <taxon>Bacteria</taxon>
        <taxon>Bacillati</taxon>
        <taxon>Bacillota</taxon>
        <taxon>Clostridia</taxon>
        <taxon>Eubacteriales</taxon>
        <taxon>Thermincolaceae</taxon>
        <taxon>Thermincola</taxon>
    </lineage>
</organism>
<sequence>MKIQLICGFLGAGKTTFLKKMLRQQAFDTVVLVNELGELGIDGDVISEGGNFSVVELPSGCICCTLRKSMVDAVREIMEKYAPGQLLIEPSGIASPSSVILALKNADFRAEIELAPVVGIIDSVFFVDVVLPGDMDDIGEFFKDQILNSDIILLNKADLVDKEDINRCKEMILSVNPAALIIPTVYCQTELPGITAKGEVTHIHFSPDFQAESFIFPGAMHRSGLAFLLAGLDSKEYGEIFRAKGIVRTEKGLQVFDWVHGLTNFREIDSMGENRENRLVFIGREIDRARLEKTIRGRLVHGDE</sequence>
<dbReference type="Gene3D" id="3.30.1220.10">
    <property type="entry name" value="CobW-like, C-terminal domain"/>
    <property type="match status" value="1"/>
</dbReference>
<evidence type="ECO:0000259" key="6">
    <source>
        <dbReference type="SMART" id="SM00833"/>
    </source>
</evidence>
<dbReference type="InterPro" id="IPR003495">
    <property type="entry name" value="CobW/HypB/UreG_nucleotide-bd"/>
</dbReference>
<evidence type="ECO:0000256" key="1">
    <source>
        <dbReference type="ARBA" id="ARBA00022741"/>
    </source>
</evidence>
<dbReference type="AlphaFoldDB" id="A0A0L6W0L9"/>
<protein>
    <submittedName>
        <fullName evidence="7">Cobalamin synthesis protein P47K</fullName>
    </submittedName>
</protein>
<keyword evidence="1" id="KW-0547">Nucleotide-binding</keyword>
<dbReference type="CDD" id="cd03112">
    <property type="entry name" value="CobW-like"/>
    <property type="match status" value="1"/>
</dbReference>
<dbReference type="Proteomes" id="UP000037175">
    <property type="component" value="Unassembled WGS sequence"/>
</dbReference>
<proteinExistence type="inferred from homology"/>
<dbReference type="EMBL" id="LGTE01000016">
    <property type="protein sequence ID" value="KNZ69132.1"/>
    <property type="molecule type" value="Genomic_DNA"/>
</dbReference>
<dbReference type="RefSeq" id="WP_052218393.1">
    <property type="nucleotide sequence ID" value="NZ_LGTE01000016.1"/>
</dbReference>
<accession>A0A0L6W0L9</accession>
<dbReference type="PANTHER" id="PTHR13748">
    <property type="entry name" value="COBW-RELATED"/>
    <property type="match status" value="1"/>
</dbReference>
<evidence type="ECO:0000313" key="8">
    <source>
        <dbReference type="Proteomes" id="UP000037175"/>
    </source>
</evidence>
<dbReference type="SUPFAM" id="SSF90002">
    <property type="entry name" value="Hypothetical protein YjiA, C-terminal domain"/>
    <property type="match status" value="1"/>
</dbReference>
<dbReference type="GO" id="GO:0016787">
    <property type="term" value="F:hydrolase activity"/>
    <property type="evidence" value="ECO:0007669"/>
    <property type="project" value="UniProtKB-KW"/>
</dbReference>
<keyword evidence="8" id="KW-1185">Reference proteome</keyword>
<dbReference type="GO" id="GO:0000166">
    <property type="term" value="F:nucleotide binding"/>
    <property type="evidence" value="ECO:0007669"/>
    <property type="project" value="UniProtKB-KW"/>
</dbReference>
<dbReference type="InterPro" id="IPR051316">
    <property type="entry name" value="Zinc-reg_GTPase_activator"/>
</dbReference>
<dbReference type="SMART" id="SM00833">
    <property type="entry name" value="CobW_C"/>
    <property type="match status" value="1"/>
</dbReference>
<evidence type="ECO:0000256" key="4">
    <source>
        <dbReference type="ARBA" id="ARBA00034320"/>
    </source>
</evidence>
<comment type="caution">
    <text evidence="7">The sequence shown here is derived from an EMBL/GenBank/DDBJ whole genome shotgun (WGS) entry which is preliminary data.</text>
</comment>
<keyword evidence="2" id="KW-0378">Hydrolase</keyword>
<comment type="similarity">
    <text evidence="4">Belongs to the SIMIBI class G3E GTPase family. ZNG1 subfamily.</text>
</comment>
<evidence type="ECO:0000256" key="3">
    <source>
        <dbReference type="ARBA" id="ARBA00023186"/>
    </source>
</evidence>
<name>A0A0L6W0L9_9FIRM</name>
<dbReference type="GO" id="GO:0005737">
    <property type="term" value="C:cytoplasm"/>
    <property type="evidence" value="ECO:0007669"/>
    <property type="project" value="TreeGrafter"/>
</dbReference>
<reference evidence="8" key="1">
    <citation type="submission" date="2015-07" db="EMBL/GenBank/DDBJ databases">
        <title>Complete Genome of Thermincola ferriacetica strain Z-0001T.</title>
        <authorList>
            <person name="Lusk B."/>
            <person name="Badalamenti J.P."/>
            <person name="Parameswaran P."/>
            <person name="Bond D.R."/>
            <person name="Torres C.I."/>
        </authorList>
    </citation>
    <scope>NUCLEOTIDE SEQUENCE [LARGE SCALE GENOMIC DNA]</scope>
    <source>
        <strain evidence="8">Z-0001</strain>
    </source>
</reference>
<dbReference type="PATRIC" id="fig|281456.6.peg.2366"/>
<dbReference type="Pfam" id="PF07683">
    <property type="entry name" value="CobW_C"/>
    <property type="match status" value="1"/>
</dbReference>
<feature type="domain" description="CobW C-terminal" evidence="6">
    <location>
        <begin position="209"/>
        <end position="299"/>
    </location>
</feature>
<evidence type="ECO:0000256" key="2">
    <source>
        <dbReference type="ARBA" id="ARBA00022801"/>
    </source>
</evidence>
<dbReference type="Pfam" id="PF02492">
    <property type="entry name" value="cobW"/>
    <property type="match status" value="1"/>
</dbReference>
<gene>
    <name evidence="7" type="ORF">Tfer_2236</name>
</gene>
<dbReference type="InterPro" id="IPR036627">
    <property type="entry name" value="CobW-likC_sf"/>
</dbReference>
<dbReference type="InterPro" id="IPR011629">
    <property type="entry name" value="CobW-like_C"/>
</dbReference>